<comment type="caution">
    <text evidence="6">The sequence shown here is derived from an EMBL/GenBank/DDBJ whole genome shotgun (WGS) entry which is preliminary data.</text>
</comment>
<dbReference type="EMBL" id="MU857693">
    <property type="protein sequence ID" value="KAK4245700.1"/>
    <property type="molecule type" value="Genomic_DNA"/>
</dbReference>
<feature type="active site" description="Proton donor" evidence="2">
    <location>
        <position position="578"/>
    </location>
</feature>
<dbReference type="InterPro" id="IPR036188">
    <property type="entry name" value="FAD/NAD-bd_sf"/>
</dbReference>
<proteinExistence type="inferred from homology"/>
<dbReference type="Gene3D" id="3.50.50.60">
    <property type="entry name" value="FAD/NAD(P)-binding domain"/>
    <property type="match status" value="1"/>
</dbReference>
<dbReference type="InterPro" id="IPR000172">
    <property type="entry name" value="GMC_OxRdtase_N"/>
</dbReference>
<feature type="binding site" evidence="3">
    <location>
        <begin position="45"/>
        <end position="46"/>
    </location>
    <ligand>
        <name>FAD</name>
        <dbReference type="ChEBI" id="CHEBI:57692"/>
    </ligand>
</feature>
<keyword evidence="3" id="KW-0274">FAD</keyword>
<accession>A0AAN7CP72</accession>
<evidence type="ECO:0000259" key="5">
    <source>
        <dbReference type="PROSITE" id="PS00624"/>
    </source>
</evidence>
<dbReference type="PANTHER" id="PTHR11552">
    <property type="entry name" value="GLUCOSE-METHANOL-CHOLINE GMC OXIDOREDUCTASE"/>
    <property type="match status" value="1"/>
</dbReference>
<dbReference type="Pfam" id="PF05199">
    <property type="entry name" value="GMC_oxred_C"/>
    <property type="match status" value="1"/>
</dbReference>
<dbReference type="PROSITE" id="PS00624">
    <property type="entry name" value="GMC_OXRED_2"/>
    <property type="match status" value="1"/>
</dbReference>
<dbReference type="SUPFAM" id="SSF54373">
    <property type="entry name" value="FAD-linked reductases, C-terminal domain"/>
    <property type="match status" value="1"/>
</dbReference>
<feature type="binding site" evidence="3">
    <location>
        <position position="274"/>
    </location>
    <ligand>
        <name>FAD</name>
        <dbReference type="ChEBI" id="CHEBI:57692"/>
    </ligand>
</feature>
<name>A0AAN7CP72_9PEZI</name>
<organism evidence="6 7">
    <name type="scientific">Corynascus novoguineensis</name>
    <dbReference type="NCBI Taxonomy" id="1126955"/>
    <lineage>
        <taxon>Eukaryota</taxon>
        <taxon>Fungi</taxon>
        <taxon>Dikarya</taxon>
        <taxon>Ascomycota</taxon>
        <taxon>Pezizomycotina</taxon>
        <taxon>Sordariomycetes</taxon>
        <taxon>Sordariomycetidae</taxon>
        <taxon>Sordariales</taxon>
        <taxon>Chaetomiaceae</taxon>
        <taxon>Corynascus</taxon>
    </lineage>
</organism>
<sequence length="646" mass="69058">MGPLAAAFVSFTALTSAASIPRLHAKRQDSQLRDEYDFVVVGGGTSGLTVADRLTEAFPEKNVLVIEYGDVQYAPGTFDPPTDWITPHPDAAATWSFNSLPNPDMANTTAFVKAGQVVGGSSAVNGMFFDRGSRFDYDAWAEVGGPEFEQSSDKWDWAGIFPFFKKSVTFTEPPADVAEKYNYTWDVSAYGDDSTPIYSSWSAFQWADQPVLYKAWQEIGINPATECAGGDKEGICWVPASQHPITARRSHAGLGHYEDVLPRANYDLLVQHQVVRVVYPNGPSDGPPLVEARSLADDHLFNVTVNAEVIVSAGALHTPTVLQRSGIGPASFLDSAGIPVTLDLPGVGSNFQDHSGPSITWNYSQPYTDFFPLPSDMVNNATFKADAVAGFDEEPARGPYMLAGGNSAIFVSLPHVTADHGEITAMIRAMATDGTASSYLPVDLRTVPAMVAGYEAQLLTLADLLDNPEAPSLETPWATSGPSQAAAPSFLLHPLSRGTVRLDAADPLGPPVLDYRAGSNPVDVEIHLAHVRFLRGLLETPTMKARGATETAPGEEVAGSDEALEGYVRSRSTLSFMHPCCTAAMLPEERGGVVGPDLKVHGAEGLRVVDMSIIPLLPGAHLSATAYAVGEKAADIIIQEWKAKGQ</sequence>
<dbReference type="Pfam" id="PF00732">
    <property type="entry name" value="GMC_oxred_N"/>
    <property type="match status" value="1"/>
</dbReference>
<feature type="chain" id="PRO_5042917874" evidence="4">
    <location>
        <begin position="18"/>
        <end position="646"/>
    </location>
</feature>
<dbReference type="GO" id="GO:0050660">
    <property type="term" value="F:flavin adenine dinucleotide binding"/>
    <property type="evidence" value="ECO:0007669"/>
    <property type="project" value="InterPro"/>
</dbReference>
<evidence type="ECO:0000313" key="7">
    <source>
        <dbReference type="Proteomes" id="UP001303647"/>
    </source>
</evidence>
<reference evidence="6" key="1">
    <citation type="journal article" date="2023" name="Mol. Phylogenet. Evol.">
        <title>Genome-scale phylogeny and comparative genomics of the fungal order Sordariales.</title>
        <authorList>
            <person name="Hensen N."/>
            <person name="Bonometti L."/>
            <person name="Westerberg I."/>
            <person name="Brannstrom I.O."/>
            <person name="Guillou S."/>
            <person name="Cros-Aarteil S."/>
            <person name="Calhoun S."/>
            <person name="Haridas S."/>
            <person name="Kuo A."/>
            <person name="Mondo S."/>
            <person name="Pangilinan J."/>
            <person name="Riley R."/>
            <person name="LaButti K."/>
            <person name="Andreopoulos B."/>
            <person name="Lipzen A."/>
            <person name="Chen C."/>
            <person name="Yan M."/>
            <person name="Daum C."/>
            <person name="Ng V."/>
            <person name="Clum A."/>
            <person name="Steindorff A."/>
            <person name="Ohm R.A."/>
            <person name="Martin F."/>
            <person name="Silar P."/>
            <person name="Natvig D.O."/>
            <person name="Lalanne C."/>
            <person name="Gautier V."/>
            <person name="Ament-Velasquez S.L."/>
            <person name="Kruys A."/>
            <person name="Hutchinson M.I."/>
            <person name="Powell A.J."/>
            <person name="Barry K."/>
            <person name="Miller A.N."/>
            <person name="Grigoriev I.V."/>
            <person name="Debuchy R."/>
            <person name="Gladieux P."/>
            <person name="Hiltunen Thoren M."/>
            <person name="Johannesson H."/>
        </authorList>
    </citation>
    <scope>NUCLEOTIDE SEQUENCE</scope>
    <source>
        <strain evidence="6">CBS 359.72</strain>
    </source>
</reference>
<dbReference type="SUPFAM" id="SSF51905">
    <property type="entry name" value="FAD/NAD(P)-binding domain"/>
    <property type="match status" value="1"/>
</dbReference>
<dbReference type="PIRSF" id="PIRSF000137">
    <property type="entry name" value="Alcohol_oxidase"/>
    <property type="match status" value="1"/>
</dbReference>
<evidence type="ECO:0000256" key="2">
    <source>
        <dbReference type="PIRSR" id="PIRSR000137-1"/>
    </source>
</evidence>
<dbReference type="InterPro" id="IPR012132">
    <property type="entry name" value="GMC_OxRdtase"/>
</dbReference>
<protein>
    <submittedName>
        <fullName evidence="6">GMC oxidoreductase</fullName>
    </submittedName>
</protein>
<dbReference type="GO" id="GO:0044550">
    <property type="term" value="P:secondary metabolite biosynthetic process"/>
    <property type="evidence" value="ECO:0007669"/>
    <property type="project" value="TreeGrafter"/>
</dbReference>
<evidence type="ECO:0000256" key="1">
    <source>
        <dbReference type="ARBA" id="ARBA00010790"/>
    </source>
</evidence>
<reference evidence="6" key="2">
    <citation type="submission" date="2023-05" db="EMBL/GenBank/DDBJ databases">
        <authorList>
            <consortium name="Lawrence Berkeley National Laboratory"/>
            <person name="Steindorff A."/>
            <person name="Hensen N."/>
            <person name="Bonometti L."/>
            <person name="Westerberg I."/>
            <person name="Brannstrom I.O."/>
            <person name="Guillou S."/>
            <person name="Cros-Aarteil S."/>
            <person name="Calhoun S."/>
            <person name="Haridas S."/>
            <person name="Kuo A."/>
            <person name="Mondo S."/>
            <person name="Pangilinan J."/>
            <person name="Riley R."/>
            <person name="Labutti K."/>
            <person name="Andreopoulos B."/>
            <person name="Lipzen A."/>
            <person name="Chen C."/>
            <person name="Yanf M."/>
            <person name="Daum C."/>
            <person name="Ng V."/>
            <person name="Clum A."/>
            <person name="Ohm R."/>
            <person name="Martin F."/>
            <person name="Silar P."/>
            <person name="Natvig D."/>
            <person name="Lalanne C."/>
            <person name="Gautier V."/>
            <person name="Ament-Velasquez S.L."/>
            <person name="Kruys A."/>
            <person name="Hutchinson M.I."/>
            <person name="Powell A.J."/>
            <person name="Barry K."/>
            <person name="Miller A.N."/>
            <person name="Grigoriev I.V."/>
            <person name="Debuchy R."/>
            <person name="Gladieux P."/>
            <person name="Thoren M.H."/>
            <person name="Johannesson H."/>
        </authorList>
    </citation>
    <scope>NUCLEOTIDE SEQUENCE</scope>
    <source>
        <strain evidence="6">CBS 359.72</strain>
    </source>
</reference>
<feature type="signal peptide" evidence="4">
    <location>
        <begin position="1"/>
        <end position="17"/>
    </location>
</feature>
<dbReference type="Gene3D" id="3.30.560.10">
    <property type="entry name" value="Glucose Oxidase, domain 3"/>
    <property type="match status" value="1"/>
</dbReference>
<dbReference type="InterPro" id="IPR007867">
    <property type="entry name" value="GMC_OxRtase_C"/>
</dbReference>
<evidence type="ECO:0000256" key="3">
    <source>
        <dbReference type="PIRSR" id="PIRSR000137-2"/>
    </source>
</evidence>
<dbReference type="Proteomes" id="UP001303647">
    <property type="component" value="Unassembled WGS sequence"/>
</dbReference>
<dbReference type="GO" id="GO:0016614">
    <property type="term" value="F:oxidoreductase activity, acting on CH-OH group of donors"/>
    <property type="evidence" value="ECO:0007669"/>
    <property type="project" value="InterPro"/>
</dbReference>
<comment type="cofactor">
    <cofactor evidence="3">
        <name>FAD</name>
        <dbReference type="ChEBI" id="CHEBI:57692"/>
    </cofactor>
</comment>
<dbReference type="AlphaFoldDB" id="A0AAN7CP72"/>
<gene>
    <name evidence="6" type="ORF">C7999DRAFT_33915</name>
</gene>
<comment type="similarity">
    <text evidence="1">Belongs to the GMC oxidoreductase family.</text>
</comment>
<feature type="domain" description="Glucose-methanol-choline oxidoreductase N-terminal" evidence="5">
    <location>
        <begin position="314"/>
        <end position="328"/>
    </location>
</feature>
<keyword evidence="7" id="KW-1185">Reference proteome</keyword>
<evidence type="ECO:0000313" key="6">
    <source>
        <dbReference type="EMBL" id="KAK4245700.1"/>
    </source>
</evidence>
<feature type="active site" description="Proton acceptor" evidence="2">
    <location>
        <position position="621"/>
    </location>
</feature>
<dbReference type="PANTHER" id="PTHR11552:SF115">
    <property type="entry name" value="DEHYDROGENASE XPTC-RELATED"/>
    <property type="match status" value="1"/>
</dbReference>
<keyword evidence="3" id="KW-0285">Flavoprotein</keyword>
<keyword evidence="4" id="KW-0732">Signal</keyword>
<feature type="binding site" evidence="3">
    <location>
        <position position="117"/>
    </location>
    <ligand>
        <name>FAD</name>
        <dbReference type="ChEBI" id="CHEBI:57692"/>
    </ligand>
</feature>
<evidence type="ECO:0000256" key="4">
    <source>
        <dbReference type="SAM" id="SignalP"/>
    </source>
</evidence>